<keyword evidence="10 19" id="KW-0067">ATP-binding</keyword>
<evidence type="ECO:0000256" key="12">
    <source>
        <dbReference type="ARBA" id="ARBA00023098"/>
    </source>
</evidence>
<dbReference type="CDD" id="cd04322">
    <property type="entry name" value="LysRS_N"/>
    <property type="match status" value="1"/>
</dbReference>
<dbReference type="PANTHER" id="PTHR42918">
    <property type="entry name" value="LYSYL-TRNA SYNTHETASE"/>
    <property type="match status" value="1"/>
</dbReference>
<dbReference type="Pfam" id="PF16995">
    <property type="entry name" value="tRNA-synt_2_TM"/>
    <property type="match status" value="1"/>
</dbReference>
<dbReference type="HAMAP" id="MF_00252">
    <property type="entry name" value="Lys_tRNA_synth_class2"/>
    <property type="match status" value="1"/>
</dbReference>
<dbReference type="EMBL" id="JAFBCF010000001">
    <property type="protein sequence ID" value="MBM7799906.1"/>
    <property type="molecule type" value="Genomic_DNA"/>
</dbReference>
<dbReference type="InterPro" id="IPR012340">
    <property type="entry name" value="NA-bd_OB-fold"/>
</dbReference>
<feature type="transmembrane region" description="Helical" evidence="20">
    <location>
        <begin position="84"/>
        <end position="109"/>
    </location>
</feature>
<evidence type="ECO:0000256" key="20">
    <source>
        <dbReference type="SAM" id="Phobius"/>
    </source>
</evidence>
<evidence type="ECO:0000256" key="11">
    <source>
        <dbReference type="ARBA" id="ARBA00022989"/>
    </source>
</evidence>
<keyword evidence="23" id="KW-1185">Reference proteome</keyword>
<proteinExistence type="inferred from homology"/>
<evidence type="ECO:0000313" key="23">
    <source>
        <dbReference type="Proteomes" id="UP000704762"/>
    </source>
</evidence>
<feature type="binding site" evidence="19">
    <location>
        <position position="1018"/>
    </location>
    <ligand>
        <name>Mg(2+)</name>
        <dbReference type="ChEBI" id="CHEBI:18420"/>
        <label>1</label>
    </ligand>
</feature>
<evidence type="ECO:0000259" key="21">
    <source>
        <dbReference type="PROSITE" id="PS50862"/>
    </source>
</evidence>
<keyword evidence="20" id="KW-0472">Membrane</keyword>
<keyword evidence="19" id="KW-0648">Protein biosynthesis</keyword>
<dbReference type="InterPro" id="IPR031553">
    <property type="entry name" value="tRNA-synt_2_TM"/>
</dbReference>
<name>A0ABS2RP05_9ACTN</name>
<feature type="transmembrane region" description="Helical" evidence="20">
    <location>
        <begin position="54"/>
        <end position="77"/>
    </location>
</feature>
<protein>
    <recommendedName>
        <fullName evidence="19">Lysine--tRNA ligase</fullName>
        <ecNumber evidence="19">6.1.1.6</ecNumber>
    </recommendedName>
    <alternativeName>
        <fullName evidence="19">Lysyl-tRNA synthetase</fullName>
        <shortName evidence="19">LysRS</shortName>
    </alternativeName>
</protein>
<accession>A0ABS2RP05</accession>
<evidence type="ECO:0000256" key="9">
    <source>
        <dbReference type="ARBA" id="ARBA00022741"/>
    </source>
</evidence>
<comment type="similarity">
    <text evidence="2">In the N-terminal section; belongs to the LPG synthetase family.</text>
</comment>
<dbReference type="NCBIfam" id="TIGR00499">
    <property type="entry name" value="lysS_bact"/>
    <property type="match status" value="1"/>
</dbReference>
<dbReference type="InterPro" id="IPR024320">
    <property type="entry name" value="LPG_synthase_C"/>
</dbReference>
<comment type="cofactor">
    <cofactor evidence="19">
        <name>Mg(2+)</name>
        <dbReference type="ChEBI" id="CHEBI:18420"/>
    </cofactor>
    <text evidence="19">Binds 3 Mg(2+) ions per subunit.</text>
</comment>
<keyword evidence="9 19" id="KW-0547">Nucleotide-binding</keyword>
<comment type="catalytic activity">
    <reaction evidence="17">
        <text>L-lysyl-tRNA(Lys) + a 1,2-diacyl-sn-glycero-3-phospho-(1'-sn-glycerol) = a 1,2-diacyl-sn-glycero-3-phospho-1'-(3'-O-L-lysyl)-sn-glycerol + tRNA(Lys)</text>
        <dbReference type="Rhea" id="RHEA:10668"/>
        <dbReference type="Rhea" id="RHEA-COMP:9696"/>
        <dbReference type="Rhea" id="RHEA-COMP:9697"/>
        <dbReference type="ChEBI" id="CHEBI:64716"/>
        <dbReference type="ChEBI" id="CHEBI:75792"/>
        <dbReference type="ChEBI" id="CHEBI:78442"/>
        <dbReference type="ChEBI" id="CHEBI:78529"/>
        <dbReference type="EC" id="2.3.2.3"/>
    </reaction>
</comment>
<feature type="binding site" evidence="19">
    <location>
        <position position="1025"/>
    </location>
    <ligand>
        <name>Mg(2+)</name>
        <dbReference type="ChEBI" id="CHEBI:18420"/>
        <label>2</label>
    </ligand>
</feature>
<evidence type="ECO:0000256" key="10">
    <source>
        <dbReference type="ARBA" id="ARBA00022840"/>
    </source>
</evidence>
<evidence type="ECO:0000256" key="3">
    <source>
        <dbReference type="ARBA" id="ARBA00009968"/>
    </source>
</evidence>
<comment type="subunit">
    <text evidence="19">Homodimer.</text>
</comment>
<dbReference type="Pfam" id="PF01336">
    <property type="entry name" value="tRNA_anti-codon"/>
    <property type="match status" value="1"/>
</dbReference>
<comment type="subcellular location">
    <subcellularLocation>
        <location evidence="1">Cell membrane</location>
        <topology evidence="1">Multi-pass membrane protein</topology>
    </subcellularLocation>
    <subcellularLocation>
        <location evidence="19">Cytoplasm</location>
    </subcellularLocation>
</comment>
<keyword evidence="4" id="KW-1003">Cell membrane</keyword>
<keyword evidence="6" id="KW-0808">Transferase</keyword>
<dbReference type="Gene3D" id="3.30.930.10">
    <property type="entry name" value="Bira Bifunctional Protein, Domain 2"/>
    <property type="match status" value="1"/>
</dbReference>
<evidence type="ECO:0000256" key="16">
    <source>
        <dbReference type="ARBA" id="ARBA00024681"/>
    </source>
</evidence>
<feature type="transmembrane region" description="Helical" evidence="20">
    <location>
        <begin position="160"/>
        <end position="180"/>
    </location>
</feature>
<dbReference type="PRINTS" id="PR00982">
    <property type="entry name" value="TRNASYNTHLYS"/>
</dbReference>
<keyword evidence="13 19" id="KW-0030">Aminoacyl-tRNA synthetase</keyword>
<keyword evidence="7 20" id="KW-0812">Transmembrane</keyword>
<evidence type="ECO:0000256" key="6">
    <source>
        <dbReference type="ARBA" id="ARBA00022679"/>
    </source>
</evidence>
<feature type="domain" description="Aminoacyl-transfer RNA synthetases class-II family profile" evidence="21">
    <location>
        <begin position="791"/>
        <end position="1105"/>
    </location>
</feature>
<dbReference type="PROSITE" id="PS50862">
    <property type="entry name" value="AA_TRNA_LIGASE_II"/>
    <property type="match status" value="1"/>
</dbReference>
<comment type="catalytic activity">
    <reaction evidence="18 19">
        <text>tRNA(Lys) + L-lysine + ATP = L-lysyl-tRNA(Lys) + AMP + diphosphate</text>
        <dbReference type="Rhea" id="RHEA:20792"/>
        <dbReference type="Rhea" id="RHEA-COMP:9696"/>
        <dbReference type="Rhea" id="RHEA-COMP:9697"/>
        <dbReference type="ChEBI" id="CHEBI:30616"/>
        <dbReference type="ChEBI" id="CHEBI:32551"/>
        <dbReference type="ChEBI" id="CHEBI:33019"/>
        <dbReference type="ChEBI" id="CHEBI:78442"/>
        <dbReference type="ChEBI" id="CHEBI:78529"/>
        <dbReference type="ChEBI" id="CHEBI:456215"/>
        <dbReference type="EC" id="6.1.1.6"/>
    </reaction>
</comment>
<evidence type="ECO:0000256" key="15">
    <source>
        <dbReference type="ARBA" id="ARBA00023268"/>
    </source>
</evidence>
<dbReference type="Pfam" id="PF09924">
    <property type="entry name" value="LPG_synthase_C"/>
    <property type="match status" value="1"/>
</dbReference>
<dbReference type="InterPro" id="IPR045864">
    <property type="entry name" value="aa-tRNA-synth_II/BPL/LPL"/>
</dbReference>
<gene>
    <name evidence="19" type="primary">lysS</name>
    <name evidence="22" type="ORF">JOE57_002827</name>
</gene>
<evidence type="ECO:0000256" key="17">
    <source>
        <dbReference type="ARBA" id="ARBA00047540"/>
    </source>
</evidence>
<evidence type="ECO:0000256" key="7">
    <source>
        <dbReference type="ARBA" id="ARBA00022692"/>
    </source>
</evidence>
<dbReference type="GO" id="GO:0004824">
    <property type="term" value="F:lysine-tRNA ligase activity"/>
    <property type="evidence" value="ECO:0007669"/>
    <property type="project" value="UniProtKB-EC"/>
</dbReference>
<evidence type="ECO:0000256" key="18">
    <source>
        <dbReference type="ARBA" id="ARBA00048573"/>
    </source>
</evidence>
<keyword evidence="5 19" id="KW-0436">Ligase</keyword>
<comment type="caution">
    <text evidence="22">The sequence shown here is derived from an EMBL/GenBank/DDBJ whole genome shotgun (WGS) entry which is preliminary data.</text>
</comment>
<keyword evidence="15" id="KW-0511">Multifunctional enzyme</keyword>
<evidence type="ECO:0000256" key="8">
    <source>
        <dbReference type="ARBA" id="ARBA00022723"/>
    </source>
</evidence>
<organism evidence="22 23">
    <name type="scientific">Microlunatus panaciterrae</name>
    <dbReference type="NCBI Taxonomy" id="400768"/>
    <lineage>
        <taxon>Bacteria</taxon>
        <taxon>Bacillati</taxon>
        <taxon>Actinomycetota</taxon>
        <taxon>Actinomycetes</taxon>
        <taxon>Propionibacteriales</taxon>
        <taxon>Propionibacteriaceae</taxon>
        <taxon>Microlunatus</taxon>
    </lineage>
</organism>
<dbReference type="InterPro" id="IPR006195">
    <property type="entry name" value="aa-tRNA-synth_II"/>
</dbReference>
<keyword evidence="8 19" id="KW-0479">Metal-binding</keyword>
<evidence type="ECO:0000256" key="5">
    <source>
        <dbReference type="ARBA" id="ARBA00022598"/>
    </source>
</evidence>
<feature type="binding site" evidence="19">
    <location>
        <position position="1025"/>
    </location>
    <ligand>
        <name>Mg(2+)</name>
        <dbReference type="ChEBI" id="CHEBI:18420"/>
        <label>1</label>
    </ligand>
</feature>
<dbReference type="NCBIfam" id="NF002821">
    <property type="entry name" value="PRK02983.1"/>
    <property type="match status" value="1"/>
</dbReference>
<dbReference type="NCBIfam" id="NF001756">
    <property type="entry name" value="PRK00484.1"/>
    <property type="match status" value="1"/>
</dbReference>
<feature type="transmembrane region" description="Helical" evidence="20">
    <location>
        <begin position="20"/>
        <end position="48"/>
    </location>
</feature>
<keyword evidence="14" id="KW-0046">Antibiotic resistance</keyword>
<dbReference type="SUPFAM" id="SSF55681">
    <property type="entry name" value="Class II aaRS and biotin synthetases"/>
    <property type="match status" value="1"/>
</dbReference>
<dbReference type="Pfam" id="PF00152">
    <property type="entry name" value="tRNA-synt_2"/>
    <property type="match status" value="1"/>
</dbReference>
<keyword evidence="19" id="KW-0963">Cytoplasm</keyword>
<dbReference type="Gene3D" id="2.40.50.140">
    <property type="entry name" value="Nucleic acid-binding proteins"/>
    <property type="match status" value="1"/>
</dbReference>
<evidence type="ECO:0000256" key="4">
    <source>
        <dbReference type="ARBA" id="ARBA00022475"/>
    </source>
</evidence>
<evidence type="ECO:0000256" key="19">
    <source>
        <dbReference type="HAMAP-Rule" id="MF_00252"/>
    </source>
</evidence>
<dbReference type="InterPro" id="IPR018149">
    <property type="entry name" value="Lys-tRNA-synth_II_C"/>
</dbReference>
<dbReference type="InterPro" id="IPR004365">
    <property type="entry name" value="NA-bd_OB_tRNA"/>
</dbReference>
<dbReference type="EC" id="6.1.1.6" evidence="19"/>
<keyword evidence="12" id="KW-0443">Lipid metabolism</keyword>
<evidence type="ECO:0000256" key="2">
    <source>
        <dbReference type="ARBA" id="ARBA00005270"/>
    </source>
</evidence>
<dbReference type="Proteomes" id="UP000704762">
    <property type="component" value="Unassembled WGS sequence"/>
</dbReference>
<dbReference type="InterPro" id="IPR002313">
    <property type="entry name" value="Lys-tRNA-ligase_II"/>
</dbReference>
<comment type="similarity">
    <text evidence="3">In the C-terminal section; belongs to the class-II aminoacyl-tRNA synthetase family.</text>
</comment>
<sequence length="1109" mass="121260">MSSTRHLVQRRPGMPKLPFLISRLFFIVAALLVIKLVFPGVLWFGVVIDVVSTLFIPIDSSTVGVAVFLVILGAALARRKRMGLVVALIFLAGILLNSLLYVGILLVLISADEPLQVGDQLLLARFSLNLATLGCIFVTLLVHRAEFSARRPPGGVRKALLVLIGGLALTTVVGMLLVTLSPGPLAQPRSRLVWLFRRMLGLVPGTELPPGGPPTWISSTIGALVAVTLLAALVALMRSQRAAALMSPEDEPLVRALVAQSSADSLAYFATRRDKSVVFAPDGRAAITYRLELGVCLASSDPIGEPDHWPSAIAAWHQLVNTYGWTPAVIGASEAGATAYARSGLRVIRLGDEAVLSAKDFQLEGREMRPVRQAVQRLEKMGYHTRIRRHREIDRAEFDALIALVDAWRDTETERGFSMALGRLGDPADGACLMVEALFPADRVQAGPEGEVAGLLSFVPWGDDGFSLDVMRRNPRADNGVTELMVSALMGASREIGIRRVSLNFAVFRSAFEEGARIGAGPVLRVWRRMLLVVSRWWQIESLFRSNVKYRPDWYPRFLCYAETRDIALVGAASGVAEGFIDLPFFLRPRIEAVQRPPVELAGIEAPATAPAAVEGKAEVEPADNRPEQTRLRMEVREQLLAAGIDPYPPSFRPTAGAGELRLGEHARVAGRVLGVRDHGGVIFVRLRDWTGDAQLMLTRSATGDVAMDEFRRVVDLGDHVGAEGTMILSARGELSLEASEWLLTAKSLRPPPDKHRGITDPETRVRQRYLDLAVNPTARRMLAARSAAVRAVRQTLDGEGYLEVETPILQTIHGGANARPFRTHINAYDLPLYLRIAPELFLKRLMVGGVDRVFEIGRNFRNEGADASHNPEFTMLEAYHAYGDYTTMRTLAQELIVRAAQAANGSLVVGGRDHSGCWHDVDLAEPWPVITVNAAVSAALGVEVTADTDRSTLAALADARGIPCDPRWGRGAVLLELYEHLVEDRTVRPTFYTDFPAEVSPLTRPHREDGRLAERWDLVAFGAELGTAYSELVDPVEQRVRLTAQSLQAAGGDPEAMELDEDFLVALEYAMPPSGGLGMGLDRLMMMLTNSTIRDTIAFPLVRPRSRG</sequence>
<evidence type="ECO:0000256" key="1">
    <source>
        <dbReference type="ARBA" id="ARBA00004651"/>
    </source>
</evidence>
<comment type="function">
    <text evidence="16">Catalyzes the production of L-lysyl-tRNA(Lys)transfer and the transfer of a lysyl group from L-lysyl-tRNA(Lys) to membrane-bound phosphatidylglycerol (PG), which produces lysylphosphatidylglycerol (LPG), one of the components of the bacterial membrane with a positive net charge. LPG synthesis contributes to the resistance to cationic antimicrobial peptides (CAMPs) and likely protects M.tuberculosis against the CAMPs produced by competiting microorganisms (bacteriocins). In fact, the modification of anionic phosphatidylglycerol with positively charged L-lysine results in repulsion of the peptides.</text>
</comment>
<dbReference type="PANTHER" id="PTHR42918:SF15">
    <property type="entry name" value="LYSINE--TRNA LIGASE, CHLOROPLASTIC_MITOCHONDRIAL"/>
    <property type="match status" value="1"/>
</dbReference>
<evidence type="ECO:0000313" key="22">
    <source>
        <dbReference type="EMBL" id="MBM7799906.1"/>
    </source>
</evidence>
<feature type="transmembrane region" description="Helical" evidence="20">
    <location>
        <begin position="121"/>
        <end position="140"/>
    </location>
</feature>
<dbReference type="InterPro" id="IPR004364">
    <property type="entry name" value="Aa-tRNA-synt_II"/>
</dbReference>
<evidence type="ECO:0000256" key="14">
    <source>
        <dbReference type="ARBA" id="ARBA00023251"/>
    </source>
</evidence>
<comment type="similarity">
    <text evidence="19">Belongs to the class-II aminoacyl-tRNA synthetase family.</text>
</comment>
<dbReference type="SUPFAM" id="SSF50249">
    <property type="entry name" value="Nucleic acid-binding proteins"/>
    <property type="match status" value="1"/>
</dbReference>
<feature type="transmembrane region" description="Helical" evidence="20">
    <location>
        <begin position="216"/>
        <end position="237"/>
    </location>
</feature>
<reference evidence="22 23" key="1">
    <citation type="submission" date="2021-01" db="EMBL/GenBank/DDBJ databases">
        <title>Sequencing the genomes of 1000 actinobacteria strains.</title>
        <authorList>
            <person name="Klenk H.-P."/>
        </authorList>
    </citation>
    <scope>NUCLEOTIDE SEQUENCE [LARGE SCALE GENOMIC DNA]</scope>
    <source>
        <strain evidence="22 23">DSM 18662</strain>
    </source>
</reference>
<keyword evidence="11 20" id="KW-1133">Transmembrane helix</keyword>
<keyword evidence="19" id="KW-0460">Magnesium</keyword>
<evidence type="ECO:0000256" key="13">
    <source>
        <dbReference type="ARBA" id="ARBA00023146"/>
    </source>
</evidence>
<dbReference type="InterPro" id="IPR044136">
    <property type="entry name" value="Lys-tRNA-ligase_II_N"/>
</dbReference>